<evidence type="ECO:0000256" key="3">
    <source>
        <dbReference type="ARBA" id="ARBA00022603"/>
    </source>
</evidence>
<evidence type="ECO:0000256" key="6">
    <source>
        <dbReference type="ARBA" id="ARBA00041184"/>
    </source>
</evidence>
<keyword evidence="3" id="KW-0489">Methyltransferase</keyword>
<evidence type="ECO:0000256" key="1">
    <source>
        <dbReference type="ARBA" id="ARBA00009258"/>
    </source>
</evidence>
<sequence>MRLQRWYSITTKNQWYNRQSHDKYVKLAQKHGYRCRSAYKLFEIQEKFNILRRNDTILDLGASPGGWSQVASKYGNTISVDLLPMEPIDKCQIVTGDIHDEEIIREISQHNVNVVLSDMAHSFTGSRTLDVARMDELVEFAFSIANILLKPGGNFVAKYLQGSGEHGLRSMLENQFHSVSMFKPKACRKESTESYFICRGFKPINNI</sequence>
<evidence type="ECO:0000259" key="8">
    <source>
        <dbReference type="Pfam" id="PF01728"/>
    </source>
</evidence>
<dbReference type="PANTHER" id="PTHR10920">
    <property type="entry name" value="RIBOSOMAL RNA METHYLTRANSFERASE"/>
    <property type="match status" value="1"/>
</dbReference>
<accession>A0AAD5UIB5</accession>
<keyword evidence="10" id="KW-1185">Reference proteome</keyword>
<dbReference type="EMBL" id="JADGKB010000023">
    <property type="protein sequence ID" value="KAJ3258877.1"/>
    <property type="molecule type" value="Genomic_DNA"/>
</dbReference>
<keyword evidence="5 7" id="KW-0949">S-adenosyl-L-methionine</keyword>
<dbReference type="GO" id="GO:0008650">
    <property type="term" value="F:rRNA (uridine-2'-O-)-methyltransferase activity"/>
    <property type="evidence" value="ECO:0007669"/>
    <property type="project" value="TreeGrafter"/>
</dbReference>
<keyword evidence="2" id="KW-0698">rRNA processing</keyword>
<dbReference type="HAMAP" id="MF_01547">
    <property type="entry name" value="RNA_methyltr_E"/>
    <property type="match status" value="1"/>
</dbReference>
<reference evidence="9" key="1">
    <citation type="submission" date="2020-05" db="EMBL/GenBank/DDBJ databases">
        <title>Phylogenomic resolution of chytrid fungi.</title>
        <authorList>
            <person name="Stajich J.E."/>
            <person name="Amses K."/>
            <person name="Simmons R."/>
            <person name="Seto K."/>
            <person name="Myers J."/>
            <person name="Bonds A."/>
            <person name="Quandt C.A."/>
            <person name="Barry K."/>
            <person name="Liu P."/>
            <person name="Grigoriev I."/>
            <person name="Longcore J.E."/>
            <person name="James T.Y."/>
        </authorList>
    </citation>
    <scope>NUCLEOTIDE SEQUENCE</scope>
    <source>
        <strain evidence="9">PLAUS21</strain>
    </source>
</reference>
<protein>
    <recommendedName>
        <fullName evidence="6">rRNA methyltransferase 2, mitochondrial</fullName>
    </recommendedName>
</protein>
<evidence type="ECO:0000313" key="10">
    <source>
        <dbReference type="Proteomes" id="UP001210925"/>
    </source>
</evidence>
<evidence type="ECO:0000256" key="7">
    <source>
        <dbReference type="PIRSR" id="PIRSR005461-1"/>
    </source>
</evidence>
<dbReference type="AlphaFoldDB" id="A0AAD5UIB5"/>
<gene>
    <name evidence="9" type="ORF">HK103_003259</name>
</gene>
<organism evidence="9 10">
    <name type="scientific">Boothiomyces macroporosus</name>
    <dbReference type="NCBI Taxonomy" id="261099"/>
    <lineage>
        <taxon>Eukaryota</taxon>
        <taxon>Fungi</taxon>
        <taxon>Fungi incertae sedis</taxon>
        <taxon>Chytridiomycota</taxon>
        <taxon>Chytridiomycota incertae sedis</taxon>
        <taxon>Chytridiomycetes</taxon>
        <taxon>Rhizophydiales</taxon>
        <taxon>Terramycetaceae</taxon>
        <taxon>Boothiomyces</taxon>
    </lineage>
</organism>
<name>A0AAD5UIB5_9FUNG</name>
<dbReference type="SUPFAM" id="SSF53335">
    <property type="entry name" value="S-adenosyl-L-methionine-dependent methyltransferases"/>
    <property type="match status" value="1"/>
</dbReference>
<dbReference type="PIRSF" id="PIRSF005461">
    <property type="entry name" value="23S_rRNA_mtase"/>
    <property type="match status" value="1"/>
</dbReference>
<keyword evidence="4" id="KW-0808">Transferase</keyword>
<evidence type="ECO:0000256" key="5">
    <source>
        <dbReference type="ARBA" id="ARBA00022691"/>
    </source>
</evidence>
<dbReference type="InterPro" id="IPR050082">
    <property type="entry name" value="RNA_methyltr_RlmE"/>
</dbReference>
<dbReference type="Pfam" id="PF01728">
    <property type="entry name" value="FtsJ"/>
    <property type="match status" value="1"/>
</dbReference>
<dbReference type="GO" id="GO:0005739">
    <property type="term" value="C:mitochondrion"/>
    <property type="evidence" value="ECO:0007669"/>
    <property type="project" value="TreeGrafter"/>
</dbReference>
<evidence type="ECO:0000313" key="9">
    <source>
        <dbReference type="EMBL" id="KAJ3258877.1"/>
    </source>
</evidence>
<proteinExistence type="inferred from homology"/>
<comment type="caution">
    <text evidence="9">The sequence shown here is derived from an EMBL/GenBank/DDBJ whole genome shotgun (WGS) entry which is preliminary data.</text>
</comment>
<feature type="active site" description="Proton acceptor" evidence="7">
    <location>
        <position position="158"/>
    </location>
</feature>
<dbReference type="Proteomes" id="UP001210925">
    <property type="component" value="Unassembled WGS sequence"/>
</dbReference>
<evidence type="ECO:0000256" key="2">
    <source>
        <dbReference type="ARBA" id="ARBA00022552"/>
    </source>
</evidence>
<dbReference type="InterPro" id="IPR002877">
    <property type="entry name" value="RNA_MeTrfase_FtsJ_dom"/>
</dbReference>
<dbReference type="PANTHER" id="PTHR10920:SF18">
    <property type="entry name" value="RRNA METHYLTRANSFERASE 2, MITOCHONDRIAL"/>
    <property type="match status" value="1"/>
</dbReference>
<evidence type="ECO:0000256" key="4">
    <source>
        <dbReference type="ARBA" id="ARBA00022679"/>
    </source>
</evidence>
<feature type="domain" description="Ribosomal RNA methyltransferase FtsJ" evidence="8">
    <location>
        <begin position="33"/>
        <end position="201"/>
    </location>
</feature>
<dbReference type="Gene3D" id="3.40.50.150">
    <property type="entry name" value="Vaccinia Virus protein VP39"/>
    <property type="match status" value="1"/>
</dbReference>
<dbReference type="InterPro" id="IPR015507">
    <property type="entry name" value="rRNA-MeTfrase_E"/>
</dbReference>
<comment type="similarity">
    <text evidence="1">Belongs to the class I-like SAM-binding methyltransferase superfamily. RNA methyltransferase RlmE family.</text>
</comment>
<dbReference type="InterPro" id="IPR029063">
    <property type="entry name" value="SAM-dependent_MTases_sf"/>
</dbReference>